<keyword evidence="2" id="KW-0723">Serine/threonine-protein kinase</keyword>
<dbReference type="InterPro" id="IPR017441">
    <property type="entry name" value="Protein_kinase_ATP_BS"/>
</dbReference>
<sequence length="254" mass="28886">MPKNASDSSLHLRIATNNYSYLLGSGGFGKVYKGIFSNGTIVAVKFMADVGRIGKTHHFNLVWLYEFCFERNMIALVYEYMGNGSLEKGRGTPGYAALELWMPNFPVTHKCYVYSFGILLFEIIGRRRNLGVQLVESQEWFPIWIWKRFDAGEFQKLIIACGIKEKNREITERMVDVALSFVQYRPDSRPIMSDVVKMLEGSVEILKPLNPFQPFMDGNFTSHPVQVPLTYTTDTNGFSDVVTDSSIVHVTLIL</sequence>
<keyword evidence="2" id="KW-0808">Transferase</keyword>
<feature type="binding site" evidence="8">
    <location>
        <position position="55"/>
    </location>
    <ligand>
        <name>ATP</name>
        <dbReference type="ChEBI" id="CHEBI:30616"/>
    </ligand>
</feature>
<dbReference type="Pfam" id="PF07714">
    <property type="entry name" value="PK_Tyr_Ser-Thr"/>
    <property type="match status" value="1"/>
</dbReference>
<dbReference type="InterPro" id="IPR045874">
    <property type="entry name" value="LRK10/LRL21-25-like"/>
</dbReference>
<evidence type="ECO:0000256" key="6">
    <source>
        <dbReference type="ARBA" id="ARBA00023136"/>
    </source>
</evidence>
<keyword evidence="4" id="KW-0732">Signal</keyword>
<dbReference type="GO" id="GO:0004674">
    <property type="term" value="F:protein serine/threonine kinase activity"/>
    <property type="evidence" value="ECO:0007669"/>
    <property type="project" value="UniProtKB-KW"/>
</dbReference>
<dbReference type="HOGENOM" id="CLU_1095867_0_0_1"/>
<reference evidence="10" key="3">
    <citation type="submission" date="2018-07" db="EMBL/GenBank/DDBJ databases">
        <title>WGS assembly of Glycine max.</title>
        <authorList>
            <person name="Schmutz J."/>
            <person name="Cannon S."/>
            <person name="Schlueter J."/>
            <person name="Ma J."/>
            <person name="Mitros T."/>
            <person name="Nelson W."/>
            <person name="Hyten D."/>
            <person name="Song Q."/>
            <person name="Thelen J."/>
            <person name="Cheng J."/>
            <person name="Xu D."/>
            <person name="Hellsten U."/>
            <person name="May G."/>
            <person name="Yu Y."/>
            <person name="Sakurai T."/>
            <person name="Umezawa T."/>
            <person name="Bhattacharyya M."/>
            <person name="Sandhu D."/>
            <person name="Valliyodan B."/>
            <person name="Lindquist E."/>
            <person name="Peto M."/>
            <person name="Grant D."/>
            <person name="Shu S."/>
            <person name="Goodstein D."/>
            <person name="Barry K."/>
            <person name="Futrell-Griggs M."/>
            <person name="Abernathy B."/>
            <person name="Du J."/>
            <person name="Tian Z."/>
            <person name="Zhu L."/>
            <person name="Gill N."/>
            <person name="Joshi T."/>
            <person name="Libault M."/>
            <person name="Sethuraman A."/>
            <person name="Zhang X."/>
            <person name="Shinozaki K."/>
            <person name="Nguyen H."/>
            <person name="Wing R."/>
            <person name="Cregan P."/>
            <person name="Specht J."/>
            <person name="Grimwood J."/>
            <person name="Rokhsar D."/>
            <person name="Stacey G."/>
            <person name="Shoemaker R."/>
            <person name="Jackson S."/>
        </authorList>
    </citation>
    <scope>NUCLEOTIDE SEQUENCE</scope>
    <source>
        <tissue evidence="10">Callus</tissue>
    </source>
</reference>
<comment type="subcellular location">
    <subcellularLocation>
        <location evidence="1">Membrane</location>
        <topology evidence="1">Single-pass type I membrane protein</topology>
    </subcellularLocation>
</comment>
<dbReference type="PANTHER" id="PTHR27009">
    <property type="entry name" value="RUST RESISTANCE KINASE LR10-RELATED"/>
    <property type="match status" value="1"/>
</dbReference>
<keyword evidence="6" id="KW-0472">Membrane</keyword>
<reference evidence="11" key="2">
    <citation type="submission" date="2018-02" db="UniProtKB">
        <authorList>
            <consortium name="EnsemblPlants"/>
        </authorList>
    </citation>
    <scope>IDENTIFICATION</scope>
    <source>
        <strain evidence="11">Williams 82</strain>
    </source>
</reference>
<evidence type="ECO:0000256" key="8">
    <source>
        <dbReference type="PROSITE-ProRule" id="PRU10141"/>
    </source>
</evidence>
<evidence type="ECO:0000256" key="4">
    <source>
        <dbReference type="ARBA" id="ARBA00022729"/>
    </source>
</evidence>
<dbReference type="PROSITE" id="PS00107">
    <property type="entry name" value="PROTEIN_KINASE_ATP"/>
    <property type="match status" value="1"/>
</dbReference>
<evidence type="ECO:0000313" key="12">
    <source>
        <dbReference type="Proteomes" id="UP000008827"/>
    </source>
</evidence>
<dbReference type="EMBL" id="CM000850">
    <property type="protein sequence ID" value="KRH04961.1"/>
    <property type="molecule type" value="Genomic_DNA"/>
</dbReference>
<keyword evidence="8" id="KW-0547">Nucleotide-binding</keyword>
<dbReference type="OMA" id="CMELWER"/>
<protein>
    <recommendedName>
        <fullName evidence="9">Serine-threonine/tyrosine-protein kinase catalytic domain-containing protein</fullName>
    </recommendedName>
</protein>
<keyword evidence="3" id="KW-0812">Transmembrane</keyword>
<dbReference type="SMR" id="K7MMR1"/>
<keyword evidence="2" id="KW-0418">Kinase</keyword>
<dbReference type="Gene3D" id="1.10.510.10">
    <property type="entry name" value="Transferase(Phosphotransferase) domain 1"/>
    <property type="match status" value="1"/>
</dbReference>
<keyword evidence="12" id="KW-1185">Reference proteome</keyword>
<dbReference type="AlphaFoldDB" id="K7MMR1"/>
<name>K7MMR1_SOYBN</name>
<dbReference type="GO" id="GO:0005524">
    <property type="term" value="F:ATP binding"/>
    <property type="evidence" value="ECO:0007669"/>
    <property type="project" value="UniProtKB-UniRule"/>
</dbReference>
<dbReference type="InterPro" id="IPR001245">
    <property type="entry name" value="Ser-Thr/Tyr_kinase_cat_dom"/>
</dbReference>
<keyword evidence="7" id="KW-0325">Glycoprotein</keyword>
<evidence type="ECO:0000256" key="3">
    <source>
        <dbReference type="ARBA" id="ARBA00022692"/>
    </source>
</evidence>
<organism evidence="11">
    <name type="scientific">Glycine max</name>
    <name type="common">Soybean</name>
    <name type="synonym">Glycine hispida</name>
    <dbReference type="NCBI Taxonomy" id="3847"/>
    <lineage>
        <taxon>Eukaryota</taxon>
        <taxon>Viridiplantae</taxon>
        <taxon>Streptophyta</taxon>
        <taxon>Embryophyta</taxon>
        <taxon>Tracheophyta</taxon>
        <taxon>Spermatophyta</taxon>
        <taxon>Magnoliopsida</taxon>
        <taxon>eudicotyledons</taxon>
        <taxon>Gunneridae</taxon>
        <taxon>Pentapetalae</taxon>
        <taxon>rosids</taxon>
        <taxon>fabids</taxon>
        <taxon>Fabales</taxon>
        <taxon>Fabaceae</taxon>
        <taxon>Papilionoideae</taxon>
        <taxon>50 kb inversion clade</taxon>
        <taxon>NPAAA clade</taxon>
        <taxon>indigoferoid/millettioid clade</taxon>
        <taxon>Phaseoleae</taxon>
        <taxon>Glycine</taxon>
        <taxon>Glycine subgen. Soja</taxon>
    </lineage>
</organism>
<evidence type="ECO:0000256" key="1">
    <source>
        <dbReference type="ARBA" id="ARBA00004479"/>
    </source>
</evidence>
<dbReference type="SUPFAM" id="SSF56112">
    <property type="entry name" value="Protein kinase-like (PK-like)"/>
    <property type="match status" value="1"/>
</dbReference>
<keyword evidence="8" id="KW-0067">ATP-binding</keyword>
<evidence type="ECO:0000256" key="7">
    <source>
        <dbReference type="ARBA" id="ARBA00023180"/>
    </source>
</evidence>
<dbReference type="InParanoid" id="K7MMR1"/>
<dbReference type="eggNOG" id="KOG1187">
    <property type="taxonomic scope" value="Eukaryota"/>
</dbReference>
<keyword evidence="5" id="KW-1133">Transmembrane helix</keyword>
<dbReference type="EnsemblPlants" id="KRH04961">
    <property type="protein sequence ID" value="KRH04961"/>
    <property type="gene ID" value="GLYMA_17G198600"/>
</dbReference>
<dbReference type="GO" id="GO:0016020">
    <property type="term" value="C:membrane"/>
    <property type="evidence" value="ECO:0007669"/>
    <property type="project" value="UniProtKB-SubCell"/>
</dbReference>
<evidence type="ECO:0000259" key="9">
    <source>
        <dbReference type="Pfam" id="PF07714"/>
    </source>
</evidence>
<evidence type="ECO:0000256" key="2">
    <source>
        <dbReference type="ARBA" id="ARBA00022527"/>
    </source>
</evidence>
<dbReference type="PaxDb" id="3847-GLYMA17G29301.1"/>
<gene>
    <name evidence="10" type="ORF">GLYMA_17G198600</name>
</gene>
<dbReference type="InterPro" id="IPR011009">
    <property type="entry name" value="Kinase-like_dom_sf"/>
</dbReference>
<feature type="domain" description="Serine-threonine/tyrosine-protein kinase catalytic" evidence="9">
    <location>
        <begin position="22"/>
        <end position="88"/>
    </location>
</feature>
<evidence type="ECO:0000313" key="11">
    <source>
        <dbReference type="EnsemblPlants" id="KRH04961"/>
    </source>
</evidence>
<evidence type="ECO:0000313" key="10">
    <source>
        <dbReference type="EMBL" id="KRH04961.1"/>
    </source>
</evidence>
<accession>K7MMR1</accession>
<dbReference type="Proteomes" id="UP000008827">
    <property type="component" value="Chromosome 17"/>
</dbReference>
<evidence type="ECO:0000256" key="5">
    <source>
        <dbReference type="ARBA" id="ARBA00022989"/>
    </source>
</evidence>
<proteinExistence type="predicted"/>
<reference evidence="10 11" key="1">
    <citation type="journal article" date="2010" name="Nature">
        <title>Genome sequence of the palaeopolyploid soybean.</title>
        <authorList>
            <person name="Schmutz J."/>
            <person name="Cannon S.B."/>
            <person name="Schlueter J."/>
            <person name="Ma J."/>
            <person name="Mitros T."/>
            <person name="Nelson W."/>
            <person name="Hyten D.L."/>
            <person name="Song Q."/>
            <person name="Thelen J.J."/>
            <person name="Cheng J."/>
            <person name="Xu D."/>
            <person name="Hellsten U."/>
            <person name="May G.D."/>
            <person name="Yu Y."/>
            <person name="Sakurai T."/>
            <person name="Umezawa T."/>
            <person name="Bhattacharyya M.K."/>
            <person name="Sandhu D."/>
            <person name="Valliyodan B."/>
            <person name="Lindquist E."/>
            <person name="Peto M."/>
            <person name="Grant D."/>
            <person name="Shu S."/>
            <person name="Goodstein D."/>
            <person name="Barry K."/>
            <person name="Futrell-Griggs M."/>
            <person name="Abernathy B."/>
            <person name="Du J."/>
            <person name="Tian Z."/>
            <person name="Zhu L."/>
            <person name="Gill N."/>
            <person name="Joshi T."/>
            <person name="Libault M."/>
            <person name="Sethuraman A."/>
            <person name="Zhang X.-C."/>
            <person name="Shinozaki K."/>
            <person name="Nguyen H.T."/>
            <person name="Wing R.A."/>
            <person name="Cregan P."/>
            <person name="Specht J."/>
            <person name="Grimwood J."/>
            <person name="Rokhsar D."/>
            <person name="Stacey G."/>
            <person name="Shoemaker R.C."/>
            <person name="Jackson S.A."/>
        </authorList>
    </citation>
    <scope>NUCLEOTIDE SEQUENCE [LARGE SCALE GENOMIC DNA]</scope>
    <source>
        <strain evidence="11">cv. Williams 82</strain>
        <tissue evidence="10">Callus</tissue>
    </source>
</reference>
<dbReference type="Gramene" id="KRH04961">
    <property type="protein sequence ID" value="KRH04961"/>
    <property type="gene ID" value="GLYMA_17G198600"/>
</dbReference>
<dbReference type="Gene3D" id="3.30.200.20">
    <property type="entry name" value="Phosphorylase Kinase, domain 1"/>
    <property type="match status" value="1"/>
</dbReference>